<feature type="domain" description="K Homology" evidence="8">
    <location>
        <begin position="117"/>
        <end position="187"/>
    </location>
</feature>
<name>K1SFB1_9ZZZZ</name>
<dbReference type="CDD" id="cd02134">
    <property type="entry name" value="KH-II_NusA_rpt1"/>
    <property type="match status" value="1"/>
</dbReference>
<dbReference type="PANTHER" id="PTHR22648">
    <property type="entry name" value="TRANSCRIPTION TERMINATION FACTOR NUSA"/>
    <property type="match status" value="1"/>
</dbReference>
<dbReference type="InterPro" id="IPR058582">
    <property type="entry name" value="KH_NusA_2nd"/>
</dbReference>
<organism evidence="9">
    <name type="scientific">human gut metagenome</name>
    <dbReference type="NCBI Taxonomy" id="408170"/>
    <lineage>
        <taxon>unclassified sequences</taxon>
        <taxon>metagenomes</taxon>
        <taxon>organismal metagenomes</taxon>
    </lineage>
</organism>
<evidence type="ECO:0000259" key="8">
    <source>
        <dbReference type="SMART" id="SM00322"/>
    </source>
</evidence>
<evidence type="ECO:0000256" key="6">
    <source>
        <dbReference type="ARBA" id="ARBA00023163"/>
    </source>
</evidence>
<dbReference type="PROSITE" id="PS50084">
    <property type="entry name" value="KH_TYPE_1"/>
    <property type="match status" value="1"/>
</dbReference>
<evidence type="ECO:0000256" key="4">
    <source>
        <dbReference type="ARBA" id="ARBA00022884"/>
    </source>
</evidence>
<dbReference type="Gene3D" id="3.30.300.20">
    <property type="match status" value="2"/>
</dbReference>
<evidence type="ECO:0000256" key="1">
    <source>
        <dbReference type="ARBA" id="ARBA00022472"/>
    </source>
</evidence>
<accession>K1SFB1</accession>
<evidence type="ECO:0000256" key="7">
    <source>
        <dbReference type="SAM" id="MobiDB-lite"/>
    </source>
</evidence>
<dbReference type="InterPro" id="IPR015946">
    <property type="entry name" value="KH_dom-like_a/b"/>
</dbReference>
<reference evidence="9" key="1">
    <citation type="journal article" date="2013" name="Environ. Microbiol.">
        <title>Microbiota from the distal guts of lean and obese adolescents exhibit partial functional redundancy besides clear differences in community structure.</title>
        <authorList>
            <person name="Ferrer M."/>
            <person name="Ruiz A."/>
            <person name="Lanza F."/>
            <person name="Haange S.B."/>
            <person name="Oberbach A."/>
            <person name="Till H."/>
            <person name="Bargiela R."/>
            <person name="Campoy C."/>
            <person name="Segura M.T."/>
            <person name="Richter M."/>
            <person name="von Bergen M."/>
            <person name="Seifert J."/>
            <person name="Suarez A."/>
        </authorList>
    </citation>
    <scope>NUCLEOTIDE SEQUENCE</scope>
</reference>
<protein>
    <submittedName>
        <fullName evidence="9">Transcription termination factor NusA</fullName>
    </submittedName>
</protein>
<dbReference type="Pfam" id="PF13184">
    <property type="entry name" value="KH_NusA_1st"/>
    <property type="match status" value="1"/>
</dbReference>
<dbReference type="InterPro" id="IPR009019">
    <property type="entry name" value="KH_sf_prok-type"/>
</dbReference>
<comment type="caution">
    <text evidence="9">The sequence shown here is derived from an EMBL/GenBank/DDBJ whole genome shotgun (WGS) entry which is preliminary data.</text>
</comment>
<dbReference type="GO" id="GO:0005829">
    <property type="term" value="C:cytosol"/>
    <property type="evidence" value="ECO:0007669"/>
    <property type="project" value="TreeGrafter"/>
</dbReference>
<dbReference type="FunFam" id="3.30.300.20:FF:000002">
    <property type="entry name" value="Transcription termination/antitermination protein NusA"/>
    <property type="match status" value="1"/>
</dbReference>
<gene>
    <name evidence="9" type="ORF">LEA_16930</name>
</gene>
<proteinExistence type="predicted"/>
<feature type="domain" description="K Homology" evidence="8">
    <location>
        <begin position="46"/>
        <end position="109"/>
    </location>
</feature>
<keyword evidence="1" id="KW-0806">Transcription termination</keyword>
<evidence type="ECO:0000256" key="3">
    <source>
        <dbReference type="ARBA" id="ARBA00022814"/>
    </source>
</evidence>
<dbReference type="FunFam" id="3.30.300.20:FF:000005">
    <property type="entry name" value="Transcription termination/antitermination protein NusA"/>
    <property type="match status" value="1"/>
</dbReference>
<dbReference type="GO" id="GO:0003723">
    <property type="term" value="F:RNA binding"/>
    <property type="evidence" value="ECO:0007669"/>
    <property type="project" value="UniProtKB-KW"/>
</dbReference>
<keyword evidence="3" id="KW-0889">Transcription antitermination</keyword>
<keyword evidence="4" id="KW-0694">RNA-binding</keyword>
<dbReference type="EMBL" id="AJWY01011580">
    <property type="protein sequence ID" value="EKC52360.1"/>
    <property type="molecule type" value="Genomic_DNA"/>
</dbReference>
<keyword evidence="2" id="KW-0963">Cytoplasm</keyword>
<evidence type="ECO:0000256" key="5">
    <source>
        <dbReference type="ARBA" id="ARBA00023015"/>
    </source>
</evidence>
<feature type="non-terminal residue" evidence="9">
    <location>
        <position position="1"/>
    </location>
</feature>
<feature type="region of interest" description="Disordered" evidence="7">
    <location>
        <begin position="167"/>
        <end position="207"/>
    </location>
</feature>
<dbReference type="GO" id="GO:0006353">
    <property type="term" value="P:DNA-templated transcription termination"/>
    <property type="evidence" value="ECO:0007669"/>
    <property type="project" value="UniProtKB-KW"/>
</dbReference>
<dbReference type="InterPro" id="IPR004087">
    <property type="entry name" value="KH_dom"/>
</dbReference>
<dbReference type="AlphaFoldDB" id="K1SFB1"/>
<dbReference type="InterPro" id="IPR025249">
    <property type="entry name" value="TF_NusA_KH_1st"/>
</dbReference>
<dbReference type="SUPFAM" id="SSF54814">
    <property type="entry name" value="Prokaryotic type KH domain (KH-domain type II)"/>
    <property type="match status" value="2"/>
</dbReference>
<evidence type="ECO:0000313" key="9">
    <source>
        <dbReference type="EMBL" id="EKC52360.1"/>
    </source>
</evidence>
<dbReference type="CDD" id="cd22529">
    <property type="entry name" value="KH-II_NusA_rpt2"/>
    <property type="match status" value="1"/>
</dbReference>
<dbReference type="InterPro" id="IPR030842">
    <property type="entry name" value="TF_NusA_bacterial"/>
</dbReference>
<dbReference type="PANTHER" id="PTHR22648:SF0">
    <property type="entry name" value="TRANSCRIPTION TERMINATION_ANTITERMINATION PROTEIN NUSA"/>
    <property type="match status" value="1"/>
</dbReference>
<dbReference type="Pfam" id="PF26594">
    <property type="entry name" value="KH_NusA_2nd"/>
    <property type="match status" value="1"/>
</dbReference>
<keyword evidence="6" id="KW-0804">Transcription</keyword>
<keyword evidence="5" id="KW-0805">Transcription regulation</keyword>
<dbReference type="GO" id="GO:0031564">
    <property type="term" value="P:transcription antitermination"/>
    <property type="evidence" value="ECO:0007669"/>
    <property type="project" value="UniProtKB-KW"/>
</dbReference>
<evidence type="ECO:0000256" key="2">
    <source>
        <dbReference type="ARBA" id="ARBA00022490"/>
    </source>
</evidence>
<feature type="compositionally biased region" description="Acidic residues" evidence="7">
    <location>
        <begin position="173"/>
        <end position="207"/>
    </location>
</feature>
<dbReference type="SMART" id="SM00322">
    <property type="entry name" value="KH"/>
    <property type="match status" value="2"/>
</dbReference>
<sequence>VEKGAKGSTQIIVSRANNDFLRKLFELEIPEIYEGLIEIKSISRDPGKRCKVAVYSPNENIDPVGSCVGQKGIRIQNIINELSGEKIDVIEWNEDPSTYIAEALLPAKVMAIDIKDEERFAQVIVPDDQLSLAIGKAGQNARLAAKLTNWKIDIKSESQFREMIQELQANGEEKEETADAENVDETNVEEANEVENVETSEENKDEE</sequence>